<proteinExistence type="predicted"/>
<evidence type="ECO:0000313" key="2">
    <source>
        <dbReference type="Proteomes" id="UP000321595"/>
    </source>
</evidence>
<dbReference type="AlphaFoldDB" id="A0A5B8XUL0"/>
<dbReference type="KEGG" id="bbae:FRD01_07510"/>
<name>A0A5B8XUL0_9DELT</name>
<gene>
    <name evidence="1" type="ORF">FRD01_07510</name>
</gene>
<sequence>MTKRGAHQVVRSSLMIGIQLDDIDYRNFLKDYHRDLEERFPSEDFPEFAPNTVLETLITKLEPEAADSHAGCRYDVMKAFAQKHHRLDLAMTASDFGPFEQRRSPYSFDRAYYHLGRTICSARLKMEFPGYNPYRSTRKWDLEFVRQNLDNVFEILPDYLWWSLHDQRDAIENALADEQLKQVQRSIEASGYKVQNFGLYLSTLETLHLEEEEIPD</sequence>
<dbReference type="RefSeq" id="WP_146958774.1">
    <property type="nucleotide sequence ID" value="NZ_CP042467.1"/>
</dbReference>
<reference evidence="1 2" key="1">
    <citation type="submission" date="2019-08" db="EMBL/GenBank/DDBJ databases">
        <authorList>
            <person name="Liang Q."/>
        </authorList>
    </citation>
    <scope>NUCLEOTIDE SEQUENCE [LARGE SCALE GENOMIC DNA]</scope>
    <source>
        <strain evidence="1 2">V1718</strain>
    </source>
</reference>
<evidence type="ECO:0000313" key="1">
    <source>
        <dbReference type="EMBL" id="QED27089.1"/>
    </source>
</evidence>
<dbReference type="Proteomes" id="UP000321595">
    <property type="component" value="Chromosome"/>
</dbReference>
<organism evidence="1 2">
    <name type="scientific">Microvenator marinus</name>
    <dbReference type="NCBI Taxonomy" id="2600177"/>
    <lineage>
        <taxon>Bacteria</taxon>
        <taxon>Deltaproteobacteria</taxon>
        <taxon>Bradymonadales</taxon>
        <taxon>Microvenatoraceae</taxon>
        <taxon>Microvenator</taxon>
    </lineage>
</organism>
<dbReference type="EMBL" id="CP042467">
    <property type="protein sequence ID" value="QED27089.1"/>
    <property type="molecule type" value="Genomic_DNA"/>
</dbReference>
<accession>A0A5B8XUL0</accession>
<protein>
    <submittedName>
        <fullName evidence="1">Uncharacterized protein</fullName>
    </submittedName>
</protein>
<dbReference type="OrthoDB" id="9766852at2"/>
<keyword evidence="2" id="KW-1185">Reference proteome</keyword>